<geneLocation type="plasmid" evidence="3">
    <name>p716811-VIM</name>
</geneLocation>
<dbReference type="PANTHER" id="PTHR46844">
    <property type="entry name" value="SLR5058 PROTEIN"/>
    <property type="match status" value="1"/>
</dbReference>
<dbReference type="InterPro" id="IPR054735">
    <property type="entry name" value="NCH1"/>
</dbReference>
<dbReference type="Gene3D" id="3.40.50.300">
    <property type="entry name" value="P-loop containing nucleotide triphosphate hydrolases"/>
    <property type="match status" value="1"/>
</dbReference>
<feature type="domain" description="NACHT C-terminal Helical" evidence="2">
    <location>
        <begin position="613"/>
        <end position="780"/>
    </location>
</feature>
<accession>A0A6B7PYI2</accession>
<evidence type="ECO:0000313" key="3">
    <source>
        <dbReference type="EMBL" id="QFX76658.1"/>
    </source>
</evidence>
<dbReference type="Pfam" id="PF05729">
    <property type="entry name" value="NACHT"/>
    <property type="match status" value="1"/>
</dbReference>
<dbReference type="AlphaFoldDB" id="A0A6B7PYI2"/>
<evidence type="ECO:0000259" key="1">
    <source>
        <dbReference type="Pfam" id="PF05729"/>
    </source>
</evidence>
<organism evidence="3">
    <name type="scientific">Pseudomonas putida</name>
    <name type="common">Arthrobacter siderocapsulatus</name>
    <dbReference type="NCBI Taxonomy" id="303"/>
    <lineage>
        <taxon>Bacteria</taxon>
        <taxon>Pseudomonadati</taxon>
        <taxon>Pseudomonadota</taxon>
        <taxon>Gammaproteobacteria</taxon>
        <taxon>Pseudomonadales</taxon>
        <taxon>Pseudomonadaceae</taxon>
        <taxon>Pseudomonas</taxon>
    </lineage>
</organism>
<protein>
    <submittedName>
        <fullName evidence="3">Putative signal transduction protein with Nacht domain</fullName>
    </submittedName>
</protein>
<reference evidence="3" key="1">
    <citation type="submission" date="2019-08" db="EMBL/GenBank/DDBJ databases">
        <authorList>
            <person name="Zhou D."/>
            <person name="Chen F."/>
        </authorList>
    </citation>
    <scope>NUCLEOTIDE SEQUENCE</scope>
    <source>
        <strain evidence="3">150716811</strain>
        <plasmid evidence="3">p716811-VIM</plasmid>
    </source>
</reference>
<feature type="domain" description="NACHT" evidence="1">
    <location>
        <begin position="250"/>
        <end position="397"/>
    </location>
</feature>
<dbReference type="PANTHER" id="PTHR46844:SF1">
    <property type="entry name" value="SLR5058 PROTEIN"/>
    <property type="match status" value="1"/>
</dbReference>
<dbReference type="EMBL" id="MN310372">
    <property type="protein sequence ID" value="QFX76658.1"/>
    <property type="molecule type" value="Genomic_DNA"/>
</dbReference>
<evidence type="ECO:0000259" key="2">
    <source>
        <dbReference type="Pfam" id="PF22728"/>
    </source>
</evidence>
<name>A0A6B7PYI2_PSEPU</name>
<keyword evidence="3" id="KW-0614">Plasmid</keyword>
<dbReference type="InterPro" id="IPR027417">
    <property type="entry name" value="P-loop_NTPase"/>
</dbReference>
<dbReference type="Pfam" id="PF22728">
    <property type="entry name" value="NCH1"/>
    <property type="match status" value="1"/>
</dbReference>
<proteinExistence type="predicted"/>
<dbReference type="SUPFAM" id="SSF52540">
    <property type="entry name" value="P-loop containing nucleoside triphosphate hydrolases"/>
    <property type="match status" value="1"/>
</dbReference>
<dbReference type="InterPro" id="IPR007111">
    <property type="entry name" value="NACHT_NTPase"/>
</dbReference>
<sequence length="789" mass="90278">MISKWYHIKFWLKLSRVSTCQNPVLRNEEMESIKIERIRKLEKEVQDFHPLLKVLLARIPYIRNVEYNQGPSENGADFVLEKFDEFLNATTYVGVIVKVGKIKQDQGDVERQIEECSMERTFDNGKKKIYLSEIWIINNDTITSNAQQKIHHKYKSSSILFFDDVKVASLVDRFYPEYWTDISVKLGEYIRKIQAFSEKITKNSSILEFQEDINIEQKVRKLTTKIKPDRGRASRLVDTSIHDAVKIDSLVFLEGVMGAGKSNLVKRAIERITKHDVINIEKVIPVGMTFKDYIDLHGESIEGVLEQAIAESNTDPNKHTYLIIIDGLDEVQLSSERKLEVLSVISQYVRSNQNLKVLITSRPVEDLKEKNEIDKHFTRYQVLPLSTRQLLTFIEKACDNPVAIERLAAGIDRSVLFRNLPKTPISAILLARILKEDPAELPSTMTELYSKYSELVLGRWDMSKGLQSQKEYEIIDSVCTDLGSYVIEHGLNEISSREAHDFFSGYIKERNLKISAEAIYEKFLSKSEIVNYNNKNLTINFKHRTFAEYFSAKKLARDNSAVISEQVYEPYWCTVFFFFVGLKRDCPDLIDAIVNVEAKTSQQQITRVFQTAQYLLAGHLTPYKNIKNGMQITFSHAAKLLHEGLKGNSALSSLPPMQLIYILSYGVCSAYGYDYFSDAIQDSIIERLGSHLSEVELIELFLLSSTSAFLGKNNGFDGLITEYGKDLPETLKLGIKHFNADFSLKSEVTTKYVKKLEKNLKSRGNMHDLVVQLYDTPISDRANLELGVG</sequence>